<dbReference type="AlphaFoldDB" id="A0A4Z2FL54"/>
<dbReference type="EMBL" id="SRLO01001069">
    <property type="protein sequence ID" value="TNN41986.1"/>
    <property type="molecule type" value="Genomic_DNA"/>
</dbReference>
<organism evidence="2 3">
    <name type="scientific">Liparis tanakae</name>
    <name type="common">Tanaka's snailfish</name>
    <dbReference type="NCBI Taxonomy" id="230148"/>
    <lineage>
        <taxon>Eukaryota</taxon>
        <taxon>Metazoa</taxon>
        <taxon>Chordata</taxon>
        <taxon>Craniata</taxon>
        <taxon>Vertebrata</taxon>
        <taxon>Euteleostomi</taxon>
        <taxon>Actinopterygii</taxon>
        <taxon>Neopterygii</taxon>
        <taxon>Teleostei</taxon>
        <taxon>Neoteleostei</taxon>
        <taxon>Acanthomorphata</taxon>
        <taxon>Eupercaria</taxon>
        <taxon>Perciformes</taxon>
        <taxon>Cottioidei</taxon>
        <taxon>Cottales</taxon>
        <taxon>Liparidae</taxon>
        <taxon>Liparis</taxon>
    </lineage>
</organism>
<keyword evidence="3" id="KW-1185">Reference proteome</keyword>
<gene>
    <name evidence="2" type="ORF">EYF80_047853</name>
</gene>
<reference evidence="2 3" key="1">
    <citation type="submission" date="2019-03" db="EMBL/GenBank/DDBJ databases">
        <title>First draft genome of Liparis tanakae, snailfish: a comprehensive survey of snailfish specific genes.</title>
        <authorList>
            <person name="Kim W."/>
            <person name="Song I."/>
            <person name="Jeong J.-H."/>
            <person name="Kim D."/>
            <person name="Kim S."/>
            <person name="Ryu S."/>
            <person name="Song J.Y."/>
            <person name="Lee S.K."/>
        </authorList>
    </citation>
    <scope>NUCLEOTIDE SEQUENCE [LARGE SCALE GENOMIC DNA]</scope>
    <source>
        <tissue evidence="2">Muscle</tissue>
    </source>
</reference>
<comment type="caution">
    <text evidence="2">The sequence shown here is derived from an EMBL/GenBank/DDBJ whole genome shotgun (WGS) entry which is preliminary data.</text>
</comment>
<sequence>MVFIPKEVLNEQLQVGGVAPGGGQRTLLQVGGGQRTLLQVVEDRGLYFRRGNTGAPSPWQQGGGGNRALRERRTASGSRTRYRMFTGAGADPREAERLLERKQ</sequence>
<dbReference type="Proteomes" id="UP000314294">
    <property type="component" value="Unassembled WGS sequence"/>
</dbReference>
<protein>
    <submittedName>
        <fullName evidence="2">Uncharacterized protein</fullName>
    </submittedName>
</protein>
<feature type="region of interest" description="Disordered" evidence="1">
    <location>
        <begin position="49"/>
        <end position="78"/>
    </location>
</feature>
<evidence type="ECO:0000313" key="3">
    <source>
        <dbReference type="Proteomes" id="UP000314294"/>
    </source>
</evidence>
<name>A0A4Z2FL54_9TELE</name>
<proteinExistence type="predicted"/>
<accession>A0A4Z2FL54</accession>
<evidence type="ECO:0000313" key="2">
    <source>
        <dbReference type="EMBL" id="TNN41986.1"/>
    </source>
</evidence>
<evidence type="ECO:0000256" key="1">
    <source>
        <dbReference type="SAM" id="MobiDB-lite"/>
    </source>
</evidence>